<evidence type="ECO:0000256" key="2">
    <source>
        <dbReference type="SAM" id="MobiDB-lite"/>
    </source>
</evidence>
<name>A0A7S3AZA6_9EUKA</name>
<gene>
    <name evidence="3" type="ORF">HERI1096_LOCUS18587</name>
</gene>
<feature type="coiled-coil region" evidence="1">
    <location>
        <begin position="196"/>
        <end position="237"/>
    </location>
</feature>
<dbReference type="AlphaFoldDB" id="A0A7S3AZA6"/>
<keyword evidence="1" id="KW-0175">Coiled coil</keyword>
<sequence>MKAFAELDARFSSVRNAVLETERQAVETDLQAAKSPPTPPTPPLQPTGASPAQVADEPADGEAADEAQSLLVSPPLTGKAGRARPKSSRLLASEQALQEARGECEALRVECSELQAECVSLRAQHASLKGELAAALVATTRSKGEEGARTAEIIGQRDAALCMGRKELEATTEAVLQELALCEADKEREAMSEAPLEELRARLAEAEKGRDAALYRAEQVEREAAAIKEAEEKHTRQLAAEMWGMREAHSVTVKELTRELSCERERHKATRLRKASVGGREGRAACEQPQVLSEKAALENTLV</sequence>
<evidence type="ECO:0000313" key="3">
    <source>
        <dbReference type="EMBL" id="CAE0117888.1"/>
    </source>
</evidence>
<proteinExistence type="predicted"/>
<protein>
    <submittedName>
        <fullName evidence="3">Uncharacterized protein</fullName>
    </submittedName>
</protein>
<evidence type="ECO:0000256" key="1">
    <source>
        <dbReference type="SAM" id="Coils"/>
    </source>
</evidence>
<accession>A0A7S3AZA6</accession>
<organism evidence="3">
    <name type="scientific">Haptolina ericina</name>
    <dbReference type="NCBI Taxonomy" id="156174"/>
    <lineage>
        <taxon>Eukaryota</taxon>
        <taxon>Haptista</taxon>
        <taxon>Haptophyta</taxon>
        <taxon>Prymnesiophyceae</taxon>
        <taxon>Prymnesiales</taxon>
        <taxon>Prymnesiaceae</taxon>
        <taxon>Haptolina</taxon>
    </lineage>
</organism>
<feature type="compositionally biased region" description="Pro residues" evidence="2">
    <location>
        <begin position="36"/>
        <end position="45"/>
    </location>
</feature>
<feature type="region of interest" description="Disordered" evidence="2">
    <location>
        <begin position="22"/>
        <end position="88"/>
    </location>
</feature>
<dbReference type="EMBL" id="HBHX01033426">
    <property type="protein sequence ID" value="CAE0117888.1"/>
    <property type="molecule type" value="Transcribed_RNA"/>
</dbReference>
<feature type="coiled-coil region" evidence="1">
    <location>
        <begin position="90"/>
        <end position="131"/>
    </location>
</feature>
<reference evidence="3" key="1">
    <citation type="submission" date="2021-01" db="EMBL/GenBank/DDBJ databases">
        <authorList>
            <person name="Corre E."/>
            <person name="Pelletier E."/>
            <person name="Niang G."/>
            <person name="Scheremetjew M."/>
            <person name="Finn R."/>
            <person name="Kale V."/>
            <person name="Holt S."/>
            <person name="Cochrane G."/>
            <person name="Meng A."/>
            <person name="Brown T."/>
            <person name="Cohen L."/>
        </authorList>
    </citation>
    <scope>NUCLEOTIDE SEQUENCE</scope>
    <source>
        <strain evidence="3">CCMP281</strain>
    </source>
</reference>